<dbReference type="OrthoDB" id="2445519at2759"/>
<organism evidence="2 3">
    <name type="scientific">Glomus cerebriforme</name>
    <dbReference type="NCBI Taxonomy" id="658196"/>
    <lineage>
        <taxon>Eukaryota</taxon>
        <taxon>Fungi</taxon>
        <taxon>Fungi incertae sedis</taxon>
        <taxon>Mucoromycota</taxon>
        <taxon>Glomeromycotina</taxon>
        <taxon>Glomeromycetes</taxon>
        <taxon>Glomerales</taxon>
        <taxon>Glomeraceae</taxon>
        <taxon>Glomus</taxon>
    </lineage>
</organism>
<gene>
    <name evidence="2" type="ORF">C1645_832096</name>
</gene>
<keyword evidence="3" id="KW-1185">Reference proteome</keyword>
<accession>A0A397SPI1</accession>
<dbReference type="AlphaFoldDB" id="A0A397SPI1"/>
<evidence type="ECO:0000313" key="3">
    <source>
        <dbReference type="Proteomes" id="UP000265703"/>
    </source>
</evidence>
<sequence length="326" mass="37812">MTKRKVTKNKKNINKEKSIQNEEGQDQNVNKQNTAFWKTWLTKTLNEDKNFELQEDGLTVKCLYCHETQKLYRKNDGLRLFEHIETLSHKEKYKSFIRAPQKLKNTVLENFFLPSKSSSGTSSRSNSVDIIFVDDKNDEKTKVCHGFFSLKYAALAKYGVANNGYKILRDDNLYIGHERAEGYFQSDACKGKIYPNENYCNSCAKLSPLAELRKHALRMEILIAQIDCLLMLYHGQTIPTNMVTKYQNSLLDDKQVWIKLCKEDLYEVVEQQLLEAIQEHGISDWIAKCTRYMIDKTIHDQKPVFEGMAIAITKILDKMEHGITTT</sequence>
<dbReference type="EMBL" id="QKYT01000485">
    <property type="protein sequence ID" value="RIA84534.1"/>
    <property type="molecule type" value="Genomic_DNA"/>
</dbReference>
<feature type="region of interest" description="Disordered" evidence="1">
    <location>
        <begin position="1"/>
        <end position="27"/>
    </location>
</feature>
<evidence type="ECO:0000313" key="2">
    <source>
        <dbReference type="EMBL" id="RIA84534.1"/>
    </source>
</evidence>
<feature type="compositionally biased region" description="Basic residues" evidence="1">
    <location>
        <begin position="1"/>
        <end position="12"/>
    </location>
</feature>
<protein>
    <submittedName>
        <fullName evidence="2">Uncharacterized protein</fullName>
    </submittedName>
</protein>
<comment type="caution">
    <text evidence="2">The sequence shown here is derived from an EMBL/GenBank/DDBJ whole genome shotgun (WGS) entry which is preliminary data.</text>
</comment>
<dbReference type="Proteomes" id="UP000265703">
    <property type="component" value="Unassembled WGS sequence"/>
</dbReference>
<name>A0A397SPI1_9GLOM</name>
<proteinExistence type="predicted"/>
<reference evidence="2 3" key="1">
    <citation type="submission" date="2018-06" db="EMBL/GenBank/DDBJ databases">
        <title>Comparative genomics reveals the genomic features of Rhizophagus irregularis, R. cerebriforme, R. diaphanum and Gigaspora rosea, and their symbiotic lifestyle signature.</title>
        <authorList>
            <person name="Morin E."/>
            <person name="San Clemente H."/>
            <person name="Chen E.C.H."/>
            <person name="De La Providencia I."/>
            <person name="Hainaut M."/>
            <person name="Kuo A."/>
            <person name="Kohler A."/>
            <person name="Murat C."/>
            <person name="Tang N."/>
            <person name="Roy S."/>
            <person name="Loubradou J."/>
            <person name="Henrissat B."/>
            <person name="Grigoriev I.V."/>
            <person name="Corradi N."/>
            <person name="Roux C."/>
            <person name="Martin F.M."/>
        </authorList>
    </citation>
    <scope>NUCLEOTIDE SEQUENCE [LARGE SCALE GENOMIC DNA]</scope>
    <source>
        <strain evidence="2 3">DAOM 227022</strain>
    </source>
</reference>
<evidence type="ECO:0000256" key="1">
    <source>
        <dbReference type="SAM" id="MobiDB-lite"/>
    </source>
</evidence>